<dbReference type="GeneID" id="54490466"/>
<dbReference type="PANTHER" id="PTHR31573">
    <property type="entry name" value="ALPHA-KETOGLUTARATE-DEPENDENT DIOXYGENASE ALKB HOMOLOG 2"/>
    <property type="match status" value="1"/>
</dbReference>
<dbReference type="OrthoDB" id="2163491at2759"/>
<feature type="binding site" evidence="1">
    <location>
        <position position="838"/>
    </location>
    <ligand>
        <name>2-oxoglutarate</name>
        <dbReference type="ChEBI" id="CHEBI:16810"/>
    </ligand>
</feature>
<dbReference type="InterPro" id="IPR037151">
    <property type="entry name" value="AlkB-like_sf"/>
</dbReference>
<reference evidence="4" key="1">
    <citation type="journal article" date="2020" name="Stud. Mycol.">
        <title>101 Dothideomycetes genomes: a test case for predicting lifestyles and emergence of pathogens.</title>
        <authorList>
            <person name="Haridas S."/>
            <person name="Albert R."/>
            <person name="Binder M."/>
            <person name="Bloem J."/>
            <person name="Labutti K."/>
            <person name="Salamov A."/>
            <person name="Andreopoulos B."/>
            <person name="Baker S."/>
            <person name="Barry K."/>
            <person name="Bills G."/>
            <person name="Bluhm B."/>
            <person name="Cannon C."/>
            <person name="Castanera R."/>
            <person name="Culley D."/>
            <person name="Daum C."/>
            <person name="Ezra D."/>
            <person name="Gonzalez J."/>
            <person name="Henrissat B."/>
            <person name="Kuo A."/>
            <person name="Liang C."/>
            <person name="Lipzen A."/>
            <person name="Lutzoni F."/>
            <person name="Magnuson J."/>
            <person name="Mondo S."/>
            <person name="Nolan M."/>
            <person name="Ohm R."/>
            <person name="Pangilinan J."/>
            <person name="Park H.-J."/>
            <person name="Ramirez L."/>
            <person name="Alfaro M."/>
            <person name="Sun H."/>
            <person name="Tritt A."/>
            <person name="Yoshinaga Y."/>
            <person name="Zwiers L.-H."/>
            <person name="Turgeon B."/>
            <person name="Goodwin S."/>
            <person name="Spatafora J."/>
            <person name="Crous P."/>
            <person name="Grigoriev I."/>
        </authorList>
    </citation>
    <scope>NUCLEOTIDE SEQUENCE</scope>
    <source>
        <strain evidence="4">CBS 121739</strain>
    </source>
</reference>
<dbReference type="InterPro" id="IPR027450">
    <property type="entry name" value="AlkB-like"/>
</dbReference>
<feature type="binding site" evidence="1">
    <location>
        <position position="985"/>
    </location>
    <ligand>
        <name>2-oxoglutarate</name>
        <dbReference type="ChEBI" id="CHEBI:16810"/>
    </ligand>
</feature>
<keyword evidence="5" id="KW-1185">Reference proteome</keyword>
<dbReference type="Gene3D" id="2.60.120.590">
    <property type="entry name" value="Alpha-ketoglutarate-dependent dioxygenase AlkB-like"/>
    <property type="match status" value="1"/>
</dbReference>
<feature type="region of interest" description="Disordered" evidence="2">
    <location>
        <begin position="239"/>
        <end position="259"/>
    </location>
</feature>
<dbReference type="AlphaFoldDB" id="A0A6A6W8Z6"/>
<feature type="binding site" evidence="1">
    <location>
        <position position="829"/>
    </location>
    <ligand>
        <name>2-oxoglutarate</name>
        <dbReference type="ChEBI" id="CHEBI:16810"/>
    </ligand>
</feature>
<dbReference type="InterPro" id="IPR032852">
    <property type="entry name" value="ALKBH2"/>
</dbReference>
<feature type="region of interest" description="Disordered" evidence="2">
    <location>
        <begin position="337"/>
        <end position="390"/>
    </location>
</feature>
<dbReference type="SUPFAM" id="SSF51197">
    <property type="entry name" value="Clavaminate synthase-like"/>
    <property type="match status" value="1"/>
</dbReference>
<feature type="compositionally biased region" description="Low complexity" evidence="2">
    <location>
        <begin position="66"/>
        <end position="89"/>
    </location>
</feature>
<dbReference type="GO" id="GO:0051747">
    <property type="term" value="F:cytosine C-5 DNA demethylase activity"/>
    <property type="evidence" value="ECO:0007669"/>
    <property type="project" value="TreeGrafter"/>
</dbReference>
<dbReference type="GO" id="GO:0035516">
    <property type="term" value="F:broad specificity oxidative DNA demethylase activity"/>
    <property type="evidence" value="ECO:0007669"/>
    <property type="project" value="TreeGrafter"/>
</dbReference>
<feature type="compositionally biased region" description="Polar residues" evidence="2">
    <location>
        <begin position="44"/>
        <end position="56"/>
    </location>
</feature>
<protein>
    <recommendedName>
        <fullName evidence="3">Alpha-ketoglutarate-dependent dioxygenase AlkB-like domain-containing protein</fullName>
    </recommendedName>
</protein>
<gene>
    <name evidence="4" type="ORF">EJ05DRAFT_537855</name>
</gene>
<evidence type="ECO:0000313" key="4">
    <source>
        <dbReference type="EMBL" id="KAF2758494.1"/>
    </source>
</evidence>
<dbReference type="PANTHER" id="PTHR31573:SF4">
    <property type="entry name" value="FE2OG DIOXYGENASE DOMAIN-CONTAINING PROTEIN"/>
    <property type="match status" value="1"/>
</dbReference>
<name>A0A6A6W8Z6_9PEZI</name>
<dbReference type="RefSeq" id="XP_033600945.1">
    <property type="nucleotide sequence ID" value="XM_033749412.1"/>
</dbReference>
<feature type="binding site" evidence="1">
    <location>
        <position position="989"/>
    </location>
    <ligand>
        <name>2-oxoglutarate</name>
        <dbReference type="ChEBI" id="CHEBI:16810"/>
    </ligand>
</feature>
<dbReference type="Proteomes" id="UP000799437">
    <property type="component" value="Unassembled WGS sequence"/>
</dbReference>
<feature type="compositionally biased region" description="Polar residues" evidence="2">
    <location>
        <begin position="239"/>
        <end position="248"/>
    </location>
</feature>
<evidence type="ECO:0000256" key="1">
    <source>
        <dbReference type="PIRSR" id="PIRSR632852-1"/>
    </source>
</evidence>
<dbReference type="GO" id="GO:0008198">
    <property type="term" value="F:ferrous iron binding"/>
    <property type="evidence" value="ECO:0007669"/>
    <property type="project" value="TreeGrafter"/>
</dbReference>
<proteinExistence type="predicted"/>
<dbReference type="Pfam" id="PF13532">
    <property type="entry name" value="2OG-FeII_Oxy_2"/>
    <property type="match status" value="1"/>
</dbReference>
<evidence type="ECO:0000313" key="5">
    <source>
        <dbReference type="Proteomes" id="UP000799437"/>
    </source>
</evidence>
<evidence type="ECO:0000259" key="3">
    <source>
        <dbReference type="Pfam" id="PF13532"/>
    </source>
</evidence>
<organism evidence="4 5">
    <name type="scientific">Pseudovirgaria hyperparasitica</name>
    <dbReference type="NCBI Taxonomy" id="470096"/>
    <lineage>
        <taxon>Eukaryota</taxon>
        <taxon>Fungi</taxon>
        <taxon>Dikarya</taxon>
        <taxon>Ascomycota</taxon>
        <taxon>Pezizomycotina</taxon>
        <taxon>Dothideomycetes</taxon>
        <taxon>Dothideomycetes incertae sedis</taxon>
        <taxon>Acrospermales</taxon>
        <taxon>Acrospermaceae</taxon>
        <taxon>Pseudovirgaria</taxon>
    </lineage>
</organism>
<sequence>MTEQNIQRREILIAYHEIPDNSHDTKLLESGPQFRRSGRVATKSCASYSTPLTATRNKAPAVSDNSRATQSATSSSDSTPQSSVFSSSFCRNPNSATISTSLILMEHGENGEQPGKPALGQDPLAENLNFTADETIRQSSVAQDLVASTSQLDEPLQNTSLEFVPAINKSILRSAKRKENMTKEPVIDRSQVMSPVIDRSQVMSPVIDRSQVMSPPLSPWPSDLSDNVPSDLEIEVKKTSVQQRSRAMSSSLSPWPSGLSDNVPSDLEIVVEKTPVQQKRKRKASTKFVGSKKQASIWKKEIPKTTKTIVSSQAHGTPIALDWSVISDSDFYGDVDSDCAMGSKQRQKKSKPSKEKPPAKKRGSKRLVPASSVTIPQAKPEPRGSPPVWANGRQDLCSAVPYFRAHQGGTYTSKGTAFGFMFDGNDHVRDYIDDAVIISRAGGGLKPDKNSGEMVLTADRPRDCRVKAVEHNIRAQIAVVITLGINAKKAPASLPHNYNVLGYFKPTHAWTEKSDGLVIWRYRFEVFDPLAESWWGTKGQSQSRLGGDGPAVKKKCPMCGDLSLRIYVQGWMCLQAVCANFWRLPNGAEPNESELVYDKRFLHQYTAWDTSSKALPPLRPALMTIEEGDMSGRDTSKDAWKGFVCPRCGMCNSRIKWTTWECHNDGCGLTYSLRTTILNAKSLSTSQIVFPNKINSAVLQKTRTIGNYEVSILTIPGTDGGQIAHFKANTAANAMDAGADHMFDEMQHKALVLERRTLSKGLQKGGTLCAQFSVNYGMPYKFDGKATNLSFDAAPTAVRNSRTLLNWAMKQAFPEADHNDFNESLVLGYFEGSHISYHDDGETGLGPSIATLSLGSPGSMTLRMKYKHYSGLKSEVGRYQTMAPIPGCFKYEERLAINAELERLVKENPPPASASKNPRKTPAVSKVVQDRLAEIPEELGLTKEKIPNAKPIIKLCLNHGDIVIMHGEAIQEYYEHSVENKGIRRFAITCRDILPQHLKASEMPEYEVKRDEGTFDGKSFGHL</sequence>
<feature type="region of interest" description="Disordered" evidence="2">
    <location>
        <begin position="22"/>
        <end position="90"/>
    </location>
</feature>
<feature type="binding site" evidence="1">
    <location>
        <position position="976"/>
    </location>
    <ligand>
        <name>2-oxoglutarate</name>
        <dbReference type="ChEBI" id="CHEBI:16810"/>
    </ligand>
</feature>
<dbReference type="GO" id="GO:0006307">
    <property type="term" value="P:DNA alkylation repair"/>
    <property type="evidence" value="ECO:0007669"/>
    <property type="project" value="TreeGrafter"/>
</dbReference>
<feature type="domain" description="Alpha-ketoglutarate-dependent dioxygenase AlkB-like" evidence="3">
    <location>
        <begin position="777"/>
        <end position="981"/>
    </location>
</feature>
<feature type="compositionally biased region" description="Low complexity" evidence="2">
    <location>
        <begin position="249"/>
        <end position="259"/>
    </location>
</feature>
<accession>A0A6A6W8Z6</accession>
<evidence type="ECO:0000256" key="2">
    <source>
        <dbReference type="SAM" id="MobiDB-lite"/>
    </source>
</evidence>
<feature type="binding site" evidence="1">
    <location>
        <position position="991"/>
    </location>
    <ligand>
        <name>2-oxoglutarate</name>
        <dbReference type="ChEBI" id="CHEBI:16810"/>
    </ligand>
</feature>
<dbReference type="EMBL" id="ML996571">
    <property type="protein sequence ID" value="KAF2758494.1"/>
    <property type="molecule type" value="Genomic_DNA"/>
</dbReference>